<dbReference type="RefSeq" id="XP_005650067.1">
    <property type="nucleotide sequence ID" value="XM_005650010.1"/>
</dbReference>
<keyword evidence="4" id="KW-0689">Ribosomal protein</keyword>
<dbReference type="GO" id="GO:0019843">
    <property type="term" value="F:rRNA binding"/>
    <property type="evidence" value="ECO:0007669"/>
    <property type="project" value="UniProtKB-KW"/>
</dbReference>
<dbReference type="NCBIfam" id="TIGR00061">
    <property type="entry name" value="L21"/>
    <property type="match status" value="1"/>
</dbReference>
<evidence type="ECO:0000256" key="4">
    <source>
        <dbReference type="ARBA" id="ARBA00022980"/>
    </source>
</evidence>
<evidence type="ECO:0000313" key="9">
    <source>
        <dbReference type="EMBL" id="EIE25523.1"/>
    </source>
</evidence>
<dbReference type="InterPro" id="IPR028909">
    <property type="entry name" value="bL21-like"/>
</dbReference>
<dbReference type="PROSITE" id="PS01169">
    <property type="entry name" value="RIBOSOMAL_L21"/>
    <property type="match status" value="1"/>
</dbReference>
<dbReference type="Pfam" id="PF00829">
    <property type="entry name" value="Ribosomal_L21p"/>
    <property type="match status" value="1"/>
</dbReference>
<dbReference type="KEGG" id="csl:COCSUDRAFT_40742"/>
<dbReference type="eggNOG" id="KOG1686">
    <property type="taxonomic scope" value="Eukaryota"/>
</dbReference>
<dbReference type="Proteomes" id="UP000007264">
    <property type="component" value="Unassembled WGS sequence"/>
</dbReference>
<dbReference type="GO" id="GO:1990904">
    <property type="term" value="C:ribonucleoprotein complex"/>
    <property type="evidence" value="ECO:0007669"/>
    <property type="project" value="UniProtKB-KW"/>
</dbReference>
<keyword evidence="3" id="KW-0694">RNA-binding</keyword>
<keyword evidence="10" id="KW-1185">Reference proteome</keyword>
<accession>I0Z4F4</accession>
<evidence type="ECO:0000256" key="1">
    <source>
        <dbReference type="ARBA" id="ARBA00008563"/>
    </source>
</evidence>
<dbReference type="PANTHER" id="PTHR21349:SF0">
    <property type="entry name" value="LARGE RIBOSOMAL SUBUNIT PROTEIN BL21M"/>
    <property type="match status" value="1"/>
</dbReference>
<dbReference type="STRING" id="574566.I0Z4F4"/>
<organism evidence="9 10">
    <name type="scientific">Coccomyxa subellipsoidea (strain C-169)</name>
    <name type="common">Green microalga</name>
    <dbReference type="NCBI Taxonomy" id="574566"/>
    <lineage>
        <taxon>Eukaryota</taxon>
        <taxon>Viridiplantae</taxon>
        <taxon>Chlorophyta</taxon>
        <taxon>core chlorophytes</taxon>
        <taxon>Trebouxiophyceae</taxon>
        <taxon>Trebouxiophyceae incertae sedis</taxon>
        <taxon>Coccomyxaceae</taxon>
        <taxon>Coccomyxa</taxon>
        <taxon>Coccomyxa subellipsoidea</taxon>
    </lineage>
</organism>
<dbReference type="HAMAP" id="MF_01363">
    <property type="entry name" value="Ribosomal_bL21"/>
    <property type="match status" value="1"/>
</dbReference>
<dbReference type="AlphaFoldDB" id="I0Z4F4"/>
<dbReference type="GeneID" id="17043525"/>
<evidence type="ECO:0000256" key="7">
    <source>
        <dbReference type="SAM" id="MobiDB-lite"/>
    </source>
</evidence>
<sequence length="185" mass="20288">MAHARLPALLQCRSLLQSLGGVGGLQGPAPEVAAKQDWPQQVTRVGKVAGRFEVPRKPVFAVVELGPTQFKVSPGDVVVSEKIRGVDVNDKVKLSRVLMLGSRYETIIGRPIVPSASITAVVEEQFQDAKVLIFKKRRRKNSRRLKGHRQDLTTLRIVDIHGIDEHPQDDSTSGQVAADMKEEAA</sequence>
<dbReference type="InterPro" id="IPR036164">
    <property type="entry name" value="bL21-like_sf"/>
</dbReference>
<dbReference type="EMBL" id="AGSI01000004">
    <property type="protein sequence ID" value="EIE25523.1"/>
    <property type="molecule type" value="Genomic_DNA"/>
</dbReference>
<dbReference type="GO" id="GO:0005840">
    <property type="term" value="C:ribosome"/>
    <property type="evidence" value="ECO:0007669"/>
    <property type="project" value="UniProtKB-KW"/>
</dbReference>
<comment type="similarity">
    <text evidence="1">Belongs to the bacterial ribosomal protein bL21 family.</text>
</comment>
<feature type="chain" id="PRO_5003636912" description="Large ribosomal subunit protein bL21m" evidence="8">
    <location>
        <begin position="25"/>
        <end position="185"/>
    </location>
</feature>
<evidence type="ECO:0000256" key="2">
    <source>
        <dbReference type="ARBA" id="ARBA00022730"/>
    </source>
</evidence>
<comment type="caution">
    <text evidence="9">The sequence shown here is derived from an EMBL/GenBank/DDBJ whole genome shotgun (WGS) entry which is preliminary data.</text>
</comment>
<dbReference type="GO" id="GO:0003735">
    <property type="term" value="F:structural constituent of ribosome"/>
    <property type="evidence" value="ECO:0007669"/>
    <property type="project" value="InterPro"/>
</dbReference>
<dbReference type="InterPro" id="IPR018258">
    <property type="entry name" value="Ribosomal_bL21_CS"/>
</dbReference>
<dbReference type="GO" id="GO:0005737">
    <property type="term" value="C:cytoplasm"/>
    <property type="evidence" value="ECO:0007669"/>
    <property type="project" value="UniProtKB-ARBA"/>
</dbReference>
<feature type="signal peptide" evidence="8">
    <location>
        <begin position="1"/>
        <end position="24"/>
    </location>
</feature>
<name>I0Z4F4_COCSC</name>
<dbReference type="PANTHER" id="PTHR21349">
    <property type="entry name" value="50S RIBOSOMAL PROTEIN L21"/>
    <property type="match status" value="1"/>
</dbReference>
<proteinExistence type="inferred from homology"/>
<protein>
    <recommendedName>
        <fullName evidence="6">Large ribosomal subunit protein bL21m</fullName>
    </recommendedName>
</protein>
<feature type="region of interest" description="Disordered" evidence="7">
    <location>
        <begin position="163"/>
        <end position="185"/>
    </location>
</feature>
<keyword evidence="8" id="KW-0732">Signal</keyword>
<gene>
    <name evidence="9" type="ORF">COCSUDRAFT_40742</name>
</gene>
<dbReference type="OrthoDB" id="5994at2759"/>
<evidence type="ECO:0000256" key="6">
    <source>
        <dbReference type="ARBA" id="ARBA00044129"/>
    </source>
</evidence>
<dbReference type="InterPro" id="IPR001787">
    <property type="entry name" value="Ribosomal_bL21"/>
</dbReference>
<dbReference type="GO" id="GO:0006412">
    <property type="term" value="P:translation"/>
    <property type="evidence" value="ECO:0007669"/>
    <property type="project" value="InterPro"/>
</dbReference>
<evidence type="ECO:0000313" key="10">
    <source>
        <dbReference type="Proteomes" id="UP000007264"/>
    </source>
</evidence>
<reference evidence="9 10" key="1">
    <citation type="journal article" date="2012" name="Genome Biol.">
        <title>The genome of the polar eukaryotic microalga coccomyxa subellipsoidea reveals traits of cold adaptation.</title>
        <authorList>
            <person name="Blanc G."/>
            <person name="Agarkova I."/>
            <person name="Grimwood J."/>
            <person name="Kuo A."/>
            <person name="Brueggeman A."/>
            <person name="Dunigan D."/>
            <person name="Gurnon J."/>
            <person name="Ladunga I."/>
            <person name="Lindquist E."/>
            <person name="Lucas S."/>
            <person name="Pangilinan J."/>
            <person name="Proschold T."/>
            <person name="Salamov A."/>
            <person name="Schmutz J."/>
            <person name="Weeks D."/>
            <person name="Yamada T."/>
            <person name="Claverie J.M."/>
            <person name="Grigoriev I."/>
            <person name="Van Etten J."/>
            <person name="Lomsadze A."/>
            <person name="Borodovsky M."/>
        </authorList>
    </citation>
    <scope>NUCLEOTIDE SEQUENCE [LARGE SCALE GENOMIC DNA]</scope>
    <source>
        <strain evidence="9 10">C-169</strain>
    </source>
</reference>
<dbReference type="SUPFAM" id="SSF141091">
    <property type="entry name" value="L21p-like"/>
    <property type="match status" value="1"/>
</dbReference>
<evidence type="ECO:0000256" key="8">
    <source>
        <dbReference type="SAM" id="SignalP"/>
    </source>
</evidence>
<evidence type="ECO:0000256" key="5">
    <source>
        <dbReference type="ARBA" id="ARBA00023274"/>
    </source>
</evidence>
<evidence type="ECO:0000256" key="3">
    <source>
        <dbReference type="ARBA" id="ARBA00022884"/>
    </source>
</evidence>
<keyword evidence="5" id="KW-0687">Ribonucleoprotein</keyword>
<keyword evidence="2" id="KW-0699">rRNA-binding</keyword>